<evidence type="ECO:0000313" key="3">
    <source>
        <dbReference type="Proteomes" id="UP000012159"/>
    </source>
</evidence>
<dbReference type="STRING" id="1192866.LEP1GSC133_0086"/>
<comment type="caution">
    <text evidence="2">The sequence shown here is derived from an EMBL/GenBank/DDBJ whole genome shotgun (WGS) entry which is preliminary data.</text>
</comment>
<reference evidence="2 3" key="1">
    <citation type="submission" date="2013-01" db="EMBL/GenBank/DDBJ databases">
        <authorList>
            <person name="Harkins D.M."/>
            <person name="Durkin A.S."/>
            <person name="Brinkac L.M."/>
            <person name="Haft D.H."/>
            <person name="Selengut J.D."/>
            <person name="Sanka R."/>
            <person name="DePew J."/>
            <person name="Purushe J."/>
            <person name="Picardeau M."/>
            <person name="Werts C."/>
            <person name="Goarant C."/>
            <person name="Vinetz J.M."/>
            <person name="Sutton G.G."/>
            <person name="Nierman W.C."/>
            <person name="Fouts D.E."/>
        </authorList>
    </citation>
    <scope>NUCLEOTIDE SEQUENCE [LARGE SCALE GENOMIC DNA]</scope>
    <source>
        <strain evidence="2 3">200901868</strain>
    </source>
</reference>
<evidence type="ECO:0000313" key="2">
    <source>
        <dbReference type="EMBL" id="EMO64090.1"/>
    </source>
</evidence>
<evidence type="ECO:0000313" key="1">
    <source>
        <dbReference type="EMBL" id="EMO62963.1"/>
    </source>
</evidence>
<gene>
    <name evidence="1" type="ORF">LEP1GSC133_0086</name>
    <name evidence="2" type="ORF">LEP1GSC133_0969</name>
</gene>
<organism evidence="2 3">
    <name type="scientific">Leptospira borgpetersenii serovar Pomona str. 200901868</name>
    <dbReference type="NCBI Taxonomy" id="1192866"/>
    <lineage>
        <taxon>Bacteria</taxon>
        <taxon>Pseudomonadati</taxon>
        <taxon>Spirochaetota</taxon>
        <taxon>Spirochaetia</taxon>
        <taxon>Leptospirales</taxon>
        <taxon>Leptospiraceae</taxon>
        <taxon>Leptospira</taxon>
    </lineage>
</organism>
<dbReference type="EMBL" id="AKWF02000033">
    <property type="protein sequence ID" value="EMO64090.1"/>
    <property type="molecule type" value="Genomic_DNA"/>
</dbReference>
<name>M6W4Q5_LEPBO</name>
<accession>M6W4Q5</accession>
<dbReference type="Proteomes" id="UP000012159">
    <property type="component" value="Unassembled WGS sequence"/>
</dbReference>
<dbReference type="AlphaFoldDB" id="M6W4Q5"/>
<proteinExistence type="predicted"/>
<sequence>MLQSENSLRPVSINLIGVKYRFVTVFDPRSEDRRLTNFASLVLDRGQKETDELLHHEFRMQLTFRGQKETDELLHHGFRMQLTFRGQKRGVIASRVWNAVCVQRTERDGGDSTSRI</sequence>
<protein>
    <submittedName>
        <fullName evidence="2">Uncharacterized protein</fullName>
    </submittedName>
</protein>
<dbReference type="EMBL" id="AKWF02000068">
    <property type="protein sequence ID" value="EMO62963.1"/>
    <property type="molecule type" value="Genomic_DNA"/>
</dbReference>